<sequence length="198" mass="23002">MNNQEKIEAYFAKEQPFKEGIGLLRELARKTELIETYKWGIPVYTIDNKNVLGILAFKHHFGIWFCNGVFLKDPKKVLENAQEGKTKAMRHWKFSNKEDIDEAVVLSYFHEAISNQKKGLTLAHEKNKPILMPPLLKKTLGNNQALKVSYESLSPYKQREYCAYISEAKQEKTKLSRLQKCIPLLEKGMGLHDRYRKG</sequence>
<dbReference type="AlphaFoldDB" id="A0A1X7IWB6"/>
<gene>
    <name evidence="2" type="ORF">SAMN03080602_01219</name>
</gene>
<dbReference type="InterPro" id="IPR014922">
    <property type="entry name" value="YdhG-like"/>
</dbReference>
<evidence type="ECO:0000259" key="1">
    <source>
        <dbReference type="Pfam" id="PF08818"/>
    </source>
</evidence>
<reference evidence="3" key="1">
    <citation type="submission" date="2017-04" db="EMBL/GenBank/DDBJ databases">
        <authorList>
            <person name="Varghese N."/>
            <person name="Submissions S."/>
        </authorList>
    </citation>
    <scope>NUCLEOTIDE SEQUENCE [LARGE SCALE GENOMIC DNA]</scope>
    <source>
        <strain evidence="3">DSM 19835</strain>
    </source>
</reference>
<dbReference type="EMBL" id="FXAO01000002">
    <property type="protein sequence ID" value="SMG19378.1"/>
    <property type="molecule type" value="Genomic_DNA"/>
</dbReference>
<dbReference type="SUPFAM" id="SSF159888">
    <property type="entry name" value="YdhG-like"/>
    <property type="match status" value="1"/>
</dbReference>
<dbReference type="OrthoDB" id="214150at2"/>
<protein>
    <submittedName>
        <fullName evidence="2">Uncharacterized conserved protein YdeI, YjbR/CyaY-like superfamily, DUF1801 family</fullName>
    </submittedName>
</protein>
<evidence type="ECO:0000313" key="2">
    <source>
        <dbReference type="EMBL" id="SMG19378.1"/>
    </source>
</evidence>
<keyword evidence="3" id="KW-1185">Reference proteome</keyword>
<dbReference type="RefSeq" id="WP_085497160.1">
    <property type="nucleotide sequence ID" value="NZ_FXAO01000002.1"/>
</dbReference>
<name>A0A1X7IWB6_9FLAO</name>
<dbReference type="Proteomes" id="UP000193420">
    <property type="component" value="Unassembled WGS sequence"/>
</dbReference>
<proteinExistence type="predicted"/>
<dbReference type="STRING" id="188872.SAMN03080602_01219"/>
<evidence type="ECO:0000313" key="3">
    <source>
        <dbReference type="Proteomes" id="UP000193420"/>
    </source>
</evidence>
<dbReference type="Gene3D" id="3.90.1150.200">
    <property type="match status" value="1"/>
</dbReference>
<dbReference type="Pfam" id="PF08818">
    <property type="entry name" value="DUF1801"/>
    <property type="match status" value="1"/>
</dbReference>
<organism evidence="2 3">
    <name type="scientific">Arenibacter troitsensis</name>
    <dbReference type="NCBI Taxonomy" id="188872"/>
    <lineage>
        <taxon>Bacteria</taxon>
        <taxon>Pseudomonadati</taxon>
        <taxon>Bacteroidota</taxon>
        <taxon>Flavobacteriia</taxon>
        <taxon>Flavobacteriales</taxon>
        <taxon>Flavobacteriaceae</taxon>
        <taxon>Arenibacter</taxon>
    </lineage>
</organism>
<dbReference type="Pfam" id="PF13376">
    <property type="entry name" value="OmdA"/>
    <property type="match status" value="1"/>
</dbReference>
<accession>A0A1X7IWB6</accession>
<feature type="domain" description="YdhG-like" evidence="1">
    <location>
        <begin position="22"/>
        <end position="113"/>
    </location>
</feature>